<dbReference type="EMBL" id="JACHHH010000003">
    <property type="protein sequence ID" value="MBB6040747.1"/>
    <property type="molecule type" value="Genomic_DNA"/>
</dbReference>
<feature type="transmembrane region" description="Helical" evidence="6">
    <location>
        <begin position="41"/>
        <end position="62"/>
    </location>
</feature>
<dbReference type="InterPro" id="IPR007267">
    <property type="entry name" value="GtrA_DPMS_TM"/>
</dbReference>
<keyword evidence="3 6" id="KW-0812">Transmembrane</keyword>
<dbReference type="Proteomes" id="UP000522163">
    <property type="component" value="Unassembled WGS sequence"/>
</dbReference>
<evidence type="ECO:0000313" key="9">
    <source>
        <dbReference type="Proteomes" id="UP000522163"/>
    </source>
</evidence>
<comment type="caution">
    <text evidence="8">The sequence shown here is derived from an EMBL/GenBank/DDBJ whole genome shotgun (WGS) entry which is preliminary data.</text>
</comment>
<accession>A0A7W9SEL6</accession>
<feature type="transmembrane region" description="Helical" evidence="6">
    <location>
        <begin position="110"/>
        <end position="131"/>
    </location>
</feature>
<evidence type="ECO:0000256" key="6">
    <source>
        <dbReference type="SAM" id="Phobius"/>
    </source>
</evidence>
<keyword evidence="5 6" id="KW-0472">Membrane</keyword>
<dbReference type="GeneID" id="85014269"/>
<dbReference type="GO" id="GO:0000271">
    <property type="term" value="P:polysaccharide biosynthetic process"/>
    <property type="evidence" value="ECO:0007669"/>
    <property type="project" value="InterPro"/>
</dbReference>
<evidence type="ECO:0000256" key="4">
    <source>
        <dbReference type="ARBA" id="ARBA00022989"/>
    </source>
</evidence>
<organism evidence="8 9">
    <name type="scientific">Oribacterium sinus</name>
    <dbReference type="NCBI Taxonomy" id="237576"/>
    <lineage>
        <taxon>Bacteria</taxon>
        <taxon>Bacillati</taxon>
        <taxon>Bacillota</taxon>
        <taxon>Clostridia</taxon>
        <taxon>Lachnospirales</taxon>
        <taxon>Lachnospiraceae</taxon>
        <taxon>Oribacterium</taxon>
    </lineage>
</organism>
<evidence type="ECO:0000256" key="3">
    <source>
        <dbReference type="ARBA" id="ARBA00022692"/>
    </source>
</evidence>
<comment type="similarity">
    <text evidence="2">Belongs to the GtrA family.</text>
</comment>
<dbReference type="InterPro" id="IPR051401">
    <property type="entry name" value="GtrA_CellWall_Glycosyl"/>
</dbReference>
<feature type="transmembrane region" description="Helical" evidence="6">
    <location>
        <begin position="12"/>
        <end position="29"/>
    </location>
</feature>
<name>A0A7W9SEL6_9FIRM</name>
<dbReference type="RefSeq" id="WP_183683080.1">
    <property type="nucleotide sequence ID" value="NZ_CAUVEM010000021.1"/>
</dbReference>
<comment type="subcellular location">
    <subcellularLocation>
        <location evidence="1">Membrane</location>
        <topology evidence="1">Multi-pass membrane protein</topology>
    </subcellularLocation>
</comment>
<feature type="domain" description="GtrA/DPMS transmembrane" evidence="7">
    <location>
        <begin position="10"/>
        <end position="132"/>
    </location>
</feature>
<dbReference type="GO" id="GO:0005886">
    <property type="term" value="C:plasma membrane"/>
    <property type="evidence" value="ECO:0007669"/>
    <property type="project" value="TreeGrafter"/>
</dbReference>
<gene>
    <name evidence="8" type="ORF">HNQ46_000710</name>
</gene>
<evidence type="ECO:0000259" key="7">
    <source>
        <dbReference type="Pfam" id="PF04138"/>
    </source>
</evidence>
<keyword evidence="4 6" id="KW-1133">Transmembrane helix</keyword>
<dbReference type="AlphaFoldDB" id="A0A7W9SEL6"/>
<dbReference type="Pfam" id="PF04138">
    <property type="entry name" value="GtrA_DPMS_TM"/>
    <property type="match status" value="1"/>
</dbReference>
<dbReference type="PANTHER" id="PTHR38459:SF5">
    <property type="entry name" value="CELL WALL TEICHOIC ACID GLYCOSYLATION PROTEIN GTCA"/>
    <property type="match status" value="1"/>
</dbReference>
<evidence type="ECO:0000313" key="8">
    <source>
        <dbReference type="EMBL" id="MBB6040747.1"/>
    </source>
</evidence>
<dbReference type="PANTHER" id="PTHR38459">
    <property type="entry name" value="PROPHAGE BACTOPRENOL-LINKED GLUCOSE TRANSLOCASE HOMOLOG"/>
    <property type="match status" value="1"/>
</dbReference>
<evidence type="ECO:0000256" key="2">
    <source>
        <dbReference type="ARBA" id="ARBA00009399"/>
    </source>
</evidence>
<sequence>MNKQLLESIRYLVMGILTTLVNYVIYHALDLLLQKQSISPFFSYKISYGVAFFLAVVFAYYGNKFFVFQKTEKKGIQEFLSFFSLRVFSGIASFFLLVFFVDILHFSHGLGWLGSSVINLVGNYFASKFLIFK</sequence>
<protein>
    <submittedName>
        <fullName evidence="8">Putative flippase GtrA</fullName>
    </submittedName>
</protein>
<reference evidence="8 9" key="1">
    <citation type="submission" date="2020-08" db="EMBL/GenBank/DDBJ databases">
        <title>Genomic Encyclopedia of Type Strains, Phase IV (KMG-IV): sequencing the most valuable type-strain genomes for metagenomic binning, comparative biology and taxonomic classification.</title>
        <authorList>
            <person name="Goeker M."/>
        </authorList>
    </citation>
    <scope>NUCLEOTIDE SEQUENCE [LARGE SCALE GENOMIC DNA]</scope>
    <source>
        <strain evidence="8 9">DSM 17245</strain>
    </source>
</reference>
<evidence type="ECO:0000256" key="1">
    <source>
        <dbReference type="ARBA" id="ARBA00004141"/>
    </source>
</evidence>
<proteinExistence type="inferred from homology"/>
<feature type="transmembrane region" description="Helical" evidence="6">
    <location>
        <begin position="83"/>
        <end position="104"/>
    </location>
</feature>
<evidence type="ECO:0000256" key="5">
    <source>
        <dbReference type="ARBA" id="ARBA00023136"/>
    </source>
</evidence>